<name>A0ACA9QUY5_9GLOM</name>
<comment type="caution">
    <text evidence="1">The sequence shown here is derived from an EMBL/GenBank/DDBJ whole genome shotgun (WGS) entry which is preliminary data.</text>
</comment>
<accession>A0ACA9QUY5</accession>
<evidence type="ECO:0000313" key="1">
    <source>
        <dbReference type="EMBL" id="CAG8765380.1"/>
    </source>
</evidence>
<proteinExistence type="predicted"/>
<dbReference type="Proteomes" id="UP000789920">
    <property type="component" value="Unassembled WGS sequence"/>
</dbReference>
<sequence>TKTDDPSEENTRMVTSMTKEASNGRLQWQELQTKTNSHLDLGLSYSDVELLNSESEEPSKKLPRLLAEGYRPHDTNPLFFTKEAPSKKRGS</sequence>
<feature type="non-terminal residue" evidence="1">
    <location>
        <position position="91"/>
    </location>
</feature>
<feature type="non-terminal residue" evidence="1">
    <location>
        <position position="1"/>
    </location>
</feature>
<gene>
    <name evidence="1" type="ORF">RPERSI_LOCUS15734</name>
</gene>
<organism evidence="1 2">
    <name type="scientific">Racocetra persica</name>
    <dbReference type="NCBI Taxonomy" id="160502"/>
    <lineage>
        <taxon>Eukaryota</taxon>
        <taxon>Fungi</taxon>
        <taxon>Fungi incertae sedis</taxon>
        <taxon>Mucoromycota</taxon>
        <taxon>Glomeromycotina</taxon>
        <taxon>Glomeromycetes</taxon>
        <taxon>Diversisporales</taxon>
        <taxon>Gigasporaceae</taxon>
        <taxon>Racocetra</taxon>
    </lineage>
</organism>
<reference evidence="1" key="1">
    <citation type="submission" date="2021-06" db="EMBL/GenBank/DDBJ databases">
        <authorList>
            <person name="Kallberg Y."/>
            <person name="Tangrot J."/>
            <person name="Rosling A."/>
        </authorList>
    </citation>
    <scope>NUCLEOTIDE SEQUENCE</scope>
    <source>
        <strain evidence="1">MA461A</strain>
    </source>
</reference>
<keyword evidence="2" id="KW-1185">Reference proteome</keyword>
<evidence type="ECO:0000313" key="2">
    <source>
        <dbReference type="Proteomes" id="UP000789920"/>
    </source>
</evidence>
<dbReference type="EMBL" id="CAJVQC010038105">
    <property type="protein sequence ID" value="CAG8765380.1"/>
    <property type="molecule type" value="Genomic_DNA"/>
</dbReference>
<protein>
    <submittedName>
        <fullName evidence="1">11569_t:CDS:1</fullName>
    </submittedName>
</protein>